<dbReference type="AlphaFoldDB" id="A0A833VBJ1"/>
<comment type="caution">
    <text evidence="9">The sequence shown here is derived from an EMBL/GenBank/DDBJ whole genome shotgun (WGS) entry which is preliminary data.</text>
</comment>
<feature type="compositionally biased region" description="Polar residues" evidence="7">
    <location>
        <begin position="173"/>
        <end position="187"/>
    </location>
</feature>
<dbReference type="SMART" id="SM00353">
    <property type="entry name" value="HLH"/>
    <property type="match status" value="1"/>
</dbReference>
<dbReference type="PROSITE" id="PS50888">
    <property type="entry name" value="BHLH"/>
    <property type="match status" value="1"/>
</dbReference>
<dbReference type="InterPro" id="IPR036638">
    <property type="entry name" value="HLH_DNA-bd_sf"/>
</dbReference>
<dbReference type="Gene3D" id="4.10.280.10">
    <property type="entry name" value="Helix-loop-helix DNA-binding domain"/>
    <property type="match status" value="1"/>
</dbReference>
<dbReference type="Proteomes" id="UP000623129">
    <property type="component" value="Unassembled WGS sequence"/>
</dbReference>
<dbReference type="InterPro" id="IPR011598">
    <property type="entry name" value="bHLH_dom"/>
</dbReference>
<keyword evidence="3" id="KW-0805">Transcription regulation</keyword>
<dbReference type="GO" id="GO:0005634">
    <property type="term" value="C:nucleus"/>
    <property type="evidence" value="ECO:0007669"/>
    <property type="project" value="UniProtKB-SubCell"/>
</dbReference>
<feature type="domain" description="BHLH" evidence="8">
    <location>
        <begin position="252"/>
        <end position="301"/>
    </location>
</feature>
<comment type="similarity">
    <text evidence="2">Belongs to the bHLH protein family.</text>
</comment>
<keyword evidence="6" id="KW-0539">Nucleus</keyword>
<evidence type="ECO:0000256" key="6">
    <source>
        <dbReference type="ARBA" id="ARBA00023242"/>
    </source>
</evidence>
<evidence type="ECO:0000256" key="4">
    <source>
        <dbReference type="ARBA" id="ARBA00023125"/>
    </source>
</evidence>
<dbReference type="PANTHER" id="PTHR16223">
    <property type="entry name" value="TRANSCRIPTION FACTOR BHLH83-RELATED"/>
    <property type="match status" value="1"/>
</dbReference>
<keyword evidence="5" id="KW-0804">Transcription</keyword>
<evidence type="ECO:0000256" key="3">
    <source>
        <dbReference type="ARBA" id="ARBA00023015"/>
    </source>
</evidence>
<evidence type="ECO:0000256" key="5">
    <source>
        <dbReference type="ARBA" id="ARBA00023163"/>
    </source>
</evidence>
<dbReference type="GO" id="GO:0046983">
    <property type="term" value="F:protein dimerization activity"/>
    <property type="evidence" value="ECO:0007669"/>
    <property type="project" value="InterPro"/>
</dbReference>
<feature type="compositionally biased region" description="Basic and acidic residues" evidence="7">
    <location>
        <begin position="141"/>
        <end position="156"/>
    </location>
</feature>
<dbReference type="Pfam" id="PF00010">
    <property type="entry name" value="HLH"/>
    <property type="match status" value="1"/>
</dbReference>
<dbReference type="CDD" id="cd11454">
    <property type="entry name" value="bHLH_AtIND_like"/>
    <property type="match status" value="1"/>
</dbReference>
<dbReference type="FunFam" id="4.10.280.10:FF:000022">
    <property type="entry name" value="Basic helix-loop-helix transcription factor"/>
    <property type="match status" value="1"/>
</dbReference>
<keyword evidence="10" id="KW-1185">Reference proteome</keyword>
<evidence type="ECO:0000259" key="8">
    <source>
        <dbReference type="PROSITE" id="PS50888"/>
    </source>
</evidence>
<dbReference type="GO" id="GO:0000978">
    <property type="term" value="F:RNA polymerase II cis-regulatory region sequence-specific DNA binding"/>
    <property type="evidence" value="ECO:0007669"/>
    <property type="project" value="TreeGrafter"/>
</dbReference>
<dbReference type="InterPro" id="IPR045843">
    <property type="entry name" value="IND-like"/>
</dbReference>
<evidence type="ECO:0000256" key="7">
    <source>
        <dbReference type="SAM" id="MobiDB-lite"/>
    </source>
</evidence>
<feature type="compositionally biased region" description="Polar residues" evidence="7">
    <location>
        <begin position="223"/>
        <end position="244"/>
    </location>
</feature>
<reference evidence="9" key="1">
    <citation type="submission" date="2020-01" db="EMBL/GenBank/DDBJ databases">
        <title>Genome sequence of Kobresia littledalei, the first chromosome-level genome in the family Cyperaceae.</title>
        <authorList>
            <person name="Qu G."/>
        </authorList>
    </citation>
    <scope>NUCLEOTIDE SEQUENCE</scope>
    <source>
        <strain evidence="9">C.B.Clarke</strain>
        <tissue evidence="9">Leaf</tissue>
    </source>
</reference>
<dbReference type="OrthoDB" id="651283at2759"/>
<proteinExistence type="inferred from homology"/>
<keyword evidence="4" id="KW-0238">DNA-binding</keyword>
<dbReference type="EMBL" id="SWLB01000011">
    <property type="protein sequence ID" value="KAF3332516.1"/>
    <property type="molecule type" value="Genomic_DNA"/>
</dbReference>
<organism evidence="9 10">
    <name type="scientific">Carex littledalei</name>
    <dbReference type="NCBI Taxonomy" id="544730"/>
    <lineage>
        <taxon>Eukaryota</taxon>
        <taxon>Viridiplantae</taxon>
        <taxon>Streptophyta</taxon>
        <taxon>Embryophyta</taxon>
        <taxon>Tracheophyta</taxon>
        <taxon>Spermatophyta</taxon>
        <taxon>Magnoliopsida</taxon>
        <taxon>Liliopsida</taxon>
        <taxon>Poales</taxon>
        <taxon>Cyperaceae</taxon>
        <taxon>Cyperoideae</taxon>
        <taxon>Cariceae</taxon>
        <taxon>Carex</taxon>
        <taxon>Carex subgen. Euthyceras</taxon>
    </lineage>
</organism>
<comment type="subcellular location">
    <subcellularLocation>
        <location evidence="1">Nucleus</location>
    </subcellularLocation>
</comment>
<protein>
    <submittedName>
        <fullName evidence="9">Transcription factor bHLH85-like protein</fullName>
    </submittedName>
</protein>
<evidence type="ECO:0000256" key="2">
    <source>
        <dbReference type="ARBA" id="ARBA00005510"/>
    </source>
</evidence>
<dbReference type="PANTHER" id="PTHR16223:SF274">
    <property type="entry name" value="TRANSCRIPTION FACTOR BHLH84"/>
    <property type="match status" value="1"/>
</dbReference>
<evidence type="ECO:0000256" key="1">
    <source>
        <dbReference type="ARBA" id="ARBA00004123"/>
    </source>
</evidence>
<evidence type="ECO:0000313" key="9">
    <source>
        <dbReference type="EMBL" id="KAF3332516.1"/>
    </source>
</evidence>
<dbReference type="SUPFAM" id="SSF47459">
    <property type="entry name" value="HLH, helix-loop-helix DNA-binding domain"/>
    <property type="match status" value="1"/>
</dbReference>
<sequence length="337" mass="37026">MENEGTVAEAAWGSFDPSVSLEDSEVMAQLLAPQYFSSEAEQRTTMFWPSHDSDSNYDSSNVSNNYSSNYWPQLSVAAGSSSSASASSFFNLSSSYEGYYLNDPHAMPLINEDAIVNSSLEIGLGNNFEKQMISLNEEPSSEEKAIENKRKLSSGEDDKDETSTVFSKKKTRSSMPTSKRAKNSQSKRAQKKGINSNDEEGDGELNAHSSSTYSSEDDSNESQEINGGSRASNSKKSASTSQNGKPRAGRGSATDPQSLYARKRRERINERLKILQHLVPNGTKVDISTMLEEAVQYVKFLQLQIKLLSSDDLWMYAPIAYNGINIGLDLKISPPGL</sequence>
<feature type="region of interest" description="Disordered" evidence="7">
    <location>
        <begin position="136"/>
        <end position="261"/>
    </location>
</feature>
<name>A0A833VBJ1_9POAL</name>
<evidence type="ECO:0000313" key="10">
    <source>
        <dbReference type="Proteomes" id="UP000623129"/>
    </source>
</evidence>
<accession>A0A833VBJ1</accession>
<dbReference type="GO" id="GO:0000981">
    <property type="term" value="F:DNA-binding transcription factor activity, RNA polymerase II-specific"/>
    <property type="evidence" value="ECO:0007669"/>
    <property type="project" value="TreeGrafter"/>
</dbReference>
<gene>
    <name evidence="9" type="ORF">FCM35_KLT02093</name>
</gene>